<accession>A0A8I5NJN2</accession>
<dbReference type="Proteomes" id="UP000028761">
    <property type="component" value="Chromosome 4"/>
</dbReference>
<organism evidence="2 3">
    <name type="scientific">Papio anubis</name>
    <name type="common">Olive baboon</name>
    <dbReference type="NCBI Taxonomy" id="9555"/>
    <lineage>
        <taxon>Eukaryota</taxon>
        <taxon>Metazoa</taxon>
        <taxon>Chordata</taxon>
        <taxon>Craniata</taxon>
        <taxon>Vertebrata</taxon>
        <taxon>Euteleostomi</taxon>
        <taxon>Mammalia</taxon>
        <taxon>Eutheria</taxon>
        <taxon>Euarchontoglires</taxon>
        <taxon>Primates</taxon>
        <taxon>Haplorrhini</taxon>
        <taxon>Catarrhini</taxon>
        <taxon>Cercopithecidae</taxon>
        <taxon>Cercopithecinae</taxon>
        <taxon>Papio</taxon>
    </lineage>
</organism>
<reference evidence="2 3" key="1">
    <citation type="submission" date="2012-03" db="EMBL/GenBank/DDBJ databases">
        <title>Whole Genome Assembly of Papio anubis.</title>
        <authorList>
            <person name="Liu Y.L."/>
            <person name="Abraham K.A."/>
            <person name="Akbar H.A."/>
            <person name="Ali S.A."/>
            <person name="Anosike U.A."/>
            <person name="Aqrawi P.A."/>
            <person name="Arias F.A."/>
            <person name="Attaway T.A."/>
            <person name="Awwad R.A."/>
            <person name="Babu C.B."/>
            <person name="Bandaranaike D.B."/>
            <person name="Battles P.B."/>
            <person name="Bell A.B."/>
            <person name="Beltran B.B."/>
            <person name="Berhane-Mersha D.B."/>
            <person name="Bess C.B."/>
            <person name="Bickham C.B."/>
            <person name="Bolden T.B."/>
            <person name="Carter K.C."/>
            <person name="Chau D.C."/>
            <person name="Chavez A.C."/>
            <person name="Clerc-Blankenburg K.C."/>
            <person name="Coyle M.C."/>
            <person name="Dao M.D."/>
            <person name="Davila M.L.D."/>
            <person name="Davy-Carroll L.D."/>
            <person name="Denson S.D."/>
            <person name="Dinh H.D."/>
            <person name="Fernandez S.F."/>
            <person name="Fernando P.F."/>
            <person name="Forbes L.F."/>
            <person name="Francis C.F."/>
            <person name="Francisco L.F."/>
            <person name="Fu Q.F."/>
            <person name="Garcia-Iii R.G."/>
            <person name="Garrett T.G."/>
            <person name="Gross S.G."/>
            <person name="Gubbala S.G."/>
            <person name="Hirani K.H."/>
            <person name="Hogues M.H."/>
            <person name="Hollins B.H."/>
            <person name="Jackson L.J."/>
            <person name="Javaid M.J."/>
            <person name="Jhangiani S.J."/>
            <person name="Johnson A.J."/>
            <person name="Johnson B.J."/>
            <person name="Jones J.J."/>
            <person name="Joshi V.J."/>
            <person name="Kalu J.K."/>
            <person name="Khan N.K."/>
            <person name="Korchina V.K."/>
            <person name="Kovar C.K."/>
            <person name="Lago L.L."/>
            <person name="Lara F.L."/>
            <person name="Le T.-K.L."/>
            <person name="Lee S.L."/>
            <person name="Legall-Iii F.L."/>
            <person name="Lemon S.L."/>
            <person name="Liu J.L."/>
            <person name="Liu Y.-S.L."/>
            <person name="Liyanage D.L."/>
            <person name="Lopez J.L."/>
            <person name="Lorensuhewa L.L."/>
            <person name="Mata R.M."/>
            <person name="Mathew T.M."/>
            <person name="Mercado C.M."/>
            <person name="Mercado I.M."/>
            <person name="Morales K.M."/>
            <person name="Morgan M.M."/>
            <person name="Munidasa M.M."/>
            <person name="Ngo D.N."/>
            <person name="Nguyen L.N."/>
            <person name="Nguyen T.N."/>
            <person name="Nguyen N.N."/>
            <person name="Obregon M.O."/>
            <person name="Okwuonu G.O."/>
            <person name="Ongeri F.O."/>
            <person name="Onwere C.O."/>
            <person name="Osifeso I.O."/>
            <person name="Parra A.P."/>
            <person name="Patil S.P."/>
            <person name="Perez A.P."/>
            <person name="Perez Y.P."/>
            <person name="Pham C.P."/>
            <person name="Pu L.-L.P."/>
            <person name="Puazo M.P."/>
            <person name="Quiroz J.Q."/>
            <person name="Rouhana J.R."/>
            <person name="Ruiz M.R."/>
            <person name="Ruiz S.-J.R."/>
            <person name="Saada N.S."/>
            <person name="Santibanez J.S."/>
            <person name="Scheel M.S."/>
            <person name="Schneider B.S."/>
            <person name="Simmons D.S."/>
            <person name="Sisson I.S."/>
            <person name="Tang L.-Y.T."/>
            <person name="Thornton R.T."/>
            <person name="Tisius J.T."/>
            <person name="Toledanes G.T."/>
            <person name="Trejos Z.T."/>
            <person name="Usmani K.U."/>
            <person name="Varghese R.V."/>
            <person name="Vattathil S.V."/>
            <person name="Vee V.V."/>
            <person name="Walker D.W."/>
            <person name="Weissenberger G.W."/>
            <person name="White C.W."/>
            <person name="Williams A.W."/>
            <person name="Woodworth J.W."/>
            <person name="Wright R.W."/>
            <person name="Zhu Y.Z."/>
            <person name="Han Y.H."/>
            <person name="Newsham I.N."/>
            <person name="Nazareth L.N."/>
            <person name="Worley K.W."/>
            <person name="Muzny D.M."/>
            <person name="Rogers J.R."/>
            <person name="Gibbs R.G."/>
        </authorList>
    </citation>
    <scope>NUCLEOTIDE SEQUENCE [LARGE SCALE GENOMIC DNA]</scope>
</reference>
<proteinExistence type="predicted"/>
<keyword evidence="3" id="KW-1185">Reference proteome</keyword>
<gene>
    <name evidence="2" type="primary">ERVH48-1</name>
</gene>
<sequence>MACTYPTACYTSLPPKSLNTGISLTPILILSVAVLLSAAAPPSCRECYQSFHYRGKVQQSFTYHTYIERSCYGTLIEECAESGKSYYKVKNPGVSGSRNGAICPQGKQWLCFTKIGQWGVNTQVLEDIKREQIIAKAKASKPTTPPENHPWYFHSFYTKTTSRCIPSQARKIPVCRSRRTIALTMNVSNCWVCQGARVREQGLWDGLDIPPYLLASQNPSLTLTPQECPQSWTLSNPVRISRKWTNKTHRTVHHATIP</sequence>
<evidence type="ECO:0000313" key="3">
    <source>
        <dbReference type="Proteomes" id="UP000028761"/>
    </source>
</evidence>
<evidence type="ECO:0000313" key="2">
    <source>
        <dbReference type="Ensembl" id="ENSPANP00000055726.1"/>
    </source>
</evidence>
<dbReference type="OMA" id="VANCWIC"/>
<dbReference type="GeneTree" id="ENSGT01000000215029"/>
<keyword evidence="1" id="KW-0812">Transmembrane</keyword>
<keyword evidence="1" id="KW-1133">Transmembrane helix</keyword>
<name>A0A8I5NJN2_PAPAN</name>
<dbReference type="AlphaFoldDB" id="A0A8I5NJN2"/>
<feature type="transmembrane region" description="Helical" evidence="1">
    <location>
        <begin position="21"/>
        <end position="40"/>
    </location>
</feature>
<evidence type="ECO:0000256" key="1">
    <source>
        <dbReference type="SAM" id="Phobius"/>
    </source>
</evidence>
<protein>
    <submittedName>
        <fullName evidence="2">Endogenous retrovirus group 48 member 1, envelope</fullName>
    </submittedName>
</protein>
<reference evidence="2" key="3">
    <citation type="submission" date="2025-09" db="UniProtKB">
        <authorList>
            <consortium name="Ensembl"/>
        </authorList>
    </citation>
    <scope>IDENTIFICATION</scope>
</reference>
<keyword evidence="1" id="KW-0472">Membrane</keyword>
<reference evidence="2" key="2">
    <citation type="submission" date="2025-08" db="UniProtKB">
        <authorList>
            <consortium name="Ensembl"/>
        </authorList>
    </citation>
    <scope>IDENTIFICATION</scope>
</reference>
<dbReference type="Ensembl" id="ENSPANT00000061328.1">
    <property type="protein sequence ID" value="ENSPANP00000055726.1"/>
    <property type="gene ID" value="ENSPANG00000037967.1"/>
</dbReference>